<keyword evidence="4" id="KW-0560">Oxidoreductase</keyword>
<dbReference type="AlphaFoldDB" id="A0ABD3H1E5"/>
<dbReference type="PANTHER" id="PTHR24286">
    <property type="entry name" value="CYTOCHROME P450 26"/>
    <property type="match status" value="1"/>
</dbReference>
<dbReference type="InterPro" id="IPR036396">
    <property type="entry name" value="Cyt_P450_sf"/>
</dbReference>
<evidence type="ECO:0000256" key="3">
    <source>
        <dbReference type="ARBA" id="ARBA00022723"/>
    </source>
</evidence>
<name>A0ABD3H1E5_9MARC</name>
<dbReference type="SUPFAM" id="SSF48264">
    <property type="entry name" value="Cytochrome P450"/>
    <property type="match status" value="1"/>
</dbReference>
<dbReference type="EMBL" id="JBJQOH010000006">
    <property type="protein sequence ID" value="KAL3684756.1"/>
    <property type="molecule type" value="Genomic_DNA"/>
</dbReference>
<evidence type="ECO:0008006" key="9">
    <source>
        <dbReference type="Google" id="ProtNLM"/>
    </source>
</evidence>
<dbReference type="PANTHER" id="PTHR24286:SF384">
    <property type="entry name" value="P450, PUTATIVE (EUROFUNG)-RELATED"/>
    <property type="match status" value="1"/>
</dbReference>
<organism evidence="7 8">
    <name type="scientific">Riccia sorocarpa</name>
    <dbReference type="NCBI Taxonomy" id="122646"/>
    <lineage>
        <taxon>Eukaryota</taxon>
        <taxon>Viridiplantae</taxon>
        <taxon>Streptophyta</taxon>
        <taxon>Embryophyta</taxon>
        <taxon>Marchantiophyta</taxon>
        <taxon>Marchantiopsida</taxon>
        <taxon>Marchantiidae</taxon>
        <taxon>Marchantiales</taxon>
        <taxon>Ricciaceae</taxon>
        <taxon>Riccia</taxon>
    </lineage>
</organism>
<comment type="similarity">
    <text evidence="1">Belongs to the cytochrome P450 family.</text>
</comment>
<evidence type="ECO:0000256" key="6">
    <source>
        <dbReference type="ARBA" id="ARBA00023033"/>
    </source>
</evidence>
<evidence type="ECO:0000313" key="8">
    <source>
        <dbReference type="Proteomes" id="UP001633002"/>
    </source>
</evidence>
<proteinExistence type="inferred from homology"/>
<evidence type="ECO:0000256" key="2">
    <source>
        <dbReference type="ARBA" id="ARBA00022617"/>
    </source>
</evidence>
<keyword evidence="8" id="KW-1185">Reference proteome</keyword>
<accession>A0ABD3H1E5</accession>
<protein>
    <recommendedName>
        <fullName evidence="9">Cytochrome P450</fullName>
    </recommendedName>
</protein>
<dbReference type="Proteomes" id="UP001633002">
    <property type="component" value="Unassembled WGS sequence"/>
</dbReference>
<keyword evidence="2" id="KW-0349">Heme</keyword>
<dbReference type="GO" id="GO:0046872">
    <property type="term" value="F:metal ion binding"/>
    <property type="evidence" value="ECO:0007669"/>
    <property type="project" value="UniProtKB-KW"/>
</dbReference>
<dbReference type="InterPro" id="IPR001128">
    <property type="entry name" value="Cyt_P450"/>
</dbReference>
<comment type="caution">
    <text evidence="7">The sequence shown here is derived from an EMBL/GenBank/DDBJ whole genome shotgun (WGS) entry which is preliminary data.</text>
</comment>
<evidence type="ECO:0000256" key="1">
    <source>
        <dbReference type="ARBA" id="ARBA00010617"/>
    </source>
</evidence>
<evidence type="ECO:0000313" key="7">
    <source>
        <dbReference type="EMBL" id="KAL3684756.1"/>
    </source>
</evidence>
<sequence length="187" mass="21076">MITTPFPLRVLEIPGVPLPVMVEVKRRGKEQLVALDVIDLYTSPSICKSCLLRRALCWTNFWKNSTLGAGGFFSLPINLPGLQYYKALKARGLILKMLEELMQQRRQKIAENRLPEALETDILNSLLTVPDDDGNLLQDSFIKDNLLLLLITGFDTSSATLALTIFNIAKHPHVYEQILQGKCIINR</sequence>
<dbReference type="GO" id="GO:0004497">
    <property type="term" value="F:monooxygenase activity"/>
    <property type="evidence" value="ECO:0007669"/>
    <property type="project" value="UniProtKB-KW"/>
</dbReference>
<keyword evidence="6" id="KW-0503">Monooxygenase</keyword>
<evidence type="ECO:0000256" key="5">
    <source>
        <dbReference type="ARBA" id="ARBA00023004"/>
    </source>
</evidence>
<dbReference type="Pfam" id="PF00067">
    <property type="entry name" value="p450"/>
    <property type="match status" value="1"/>
</dbReference>
<gene>
    <name evidence="7" type="ORF">R1sor_002778</name>
</gene>
<evidence type="ECO:0000256" key="4">
    <source>
        <dbReference type="ARBA" id="ARBA00023002"/>
    </source>
</evidence>
<keyword evidence="3" id="KW-0479">Metal-binding</keyword>
<reference evidence="7 8" key="1">
    <citation type="submission" date="2024-09" db="EMBL/GenBank/DDBJ databases">
        <title>Chromosome-scale assembly of Riccia sorocarpa.</title>
        <authorList>
            <person name="Paukszto L."/>
        </authorList>
    </citation>
    <scope>NUCLEOTIDE SEQUENCE [LARGE SCALE GENOMIC DNA]</scope>
    <source>
        <strain evidence="7">LP-2024</strain>
        <tissue evidence="7">Aerial parts of the thallus</tissue>
    </source>
</reference>
<keyword evidence="5" id="KW-0408">Iron</keyword>
<dbReference type="Gene3D" id="1.10.630.10">
    <property type="entry name" value="Cytochrome P450"/>
    <property type="match status" value="1"/>
</dbReference>